<name>A0A1U7IKF5_9CYAN</name>
<dbReference type="InterPro" id="IPR002802">
    <property type="entry name" value="Endo_dU"/>
</dbReference>
<evidence type="ECO:0008006" key="3">
    <source>
        <dbReference type="Google" id="ProtNLM"/>
    </source>
</evidence>
<dbReference type="PANTHER" id="PTHR39518">
    <property type="entry name" value="UPF0215 PROTEIN MJ1150"/>
    <property type="match status" value="1"/>
</dbReference>
<dbReference type="PIRSF" id="PIRSF006380">
    <property type="entry name" value="UCP006380"/>
    <property type="match status" value="1"/>
</dbReference>
<comment type="caution">
    <text evidence="1">The sequence shown here is derived from an EMBL/GenBank/DDBJ whole genome shotgun (WGS) entry which is preliminary data.</text>
</comment>
<dbReference type="Gene3D" id="3.30.2170.10">
    <property type="entry name" value="archaeoglobus fulgidus dsm 4304 superfamily"/>
    <property type="match status" value="1"/>
</dbReference>
<dbReference type="STRING" id="454136.NIES2119_13125"/>
<dbReference type="OrthoDB" id="25804at2"/>
<evidence type="ECO:0000313" key="2">
    <source>
        <dbReference type="Proteomes" id="UP000185860"/>
    </source>
</evidence>
<dbReference type="EMBL" id="MRCE01000011">
    <property type="protein sequence ID" value="OKH37641.1"/>
    <property type="molecule type" value="Genomic_DNA"/>
</dbReference>
<protein>
    <recommendedName>
        <fullName evidence="3">DUF99 domain-containing protein</fullName>
    </recommendedName>
</protein>
<evidence type="ECO:0000313" key="1">
    <source>
        <dbReference type="EMBL" id="OKH37641.1"/>
    </source>
</evidence>
<dbReference type="Pfam" id="PF01949">
    <property type="entry name" value="Endo_dU"/>
    <property type="match status" value="1"/>
</dbReference>
<dbReference type="HAMAP" id="MF_00582">
    <property type="entry name" value="UPF0215"/>
    <property type="match status" value="1"/>
</dbReference>
<dbReference type="AlphaFoldDB" id="A0A1U7IKF5"/>
<dbReference type="Proteomes" id="UP000185860">
    <property type="component" value="Unassembled WGS sequence"/>
</dbReference>
<proteinExistence type="inferred from homology"/>
<sequence length="194" mass="21418">MDLASLLRLNRTIRVIGFDDAPFVRRRGSRVAISGIVCANTRFEGMVWGYVRQDGWNATDTICKLLIGSKFLPQLHILLLDGIAFGGFNIIDLPLLSQRLGIPCVSVMRRPPNLSSMETALRRLPQSEKRWKILQRAGTINAFPPFYFQVCGETPEVTTAVLQRLTDCGNVPEALRLAHLIGAAVIQGESGKSA</sequence>
<accession>A0A1U7IKF5</accession>
<dbReference type="PANTHER" id="PTHR39518:SF2">
    <property type="entry name" value="UPF0215 PROTEIN MJ1150"/>
    <property type="match status" value="1"/>
</dbReference>
<gene>
    <name evidence="1" type="ORF">NIES2119_13125</name>
</gene>
<reference evidence="1 2" key="1">
    <citation type="submission" date="2016-11" db="EMBL/GenBank/DDBJ databases">
        <title>Draft Genome Sequences of Nine Cyanobacterial Strains from Diverse Habitats.</title>
        <authorList>
            <person name="Zhu T."/>
            <person name="Hou S."/>
            <person name="Lu X."/>
            <person name="Hess W.R."/>
        </authorList>
    </citation>
    <scope>NUCLEOTIDE SEQUENCE [LARGE SCALE GENOMIC DNA]</scope>
    <source>
        <strain evidence="1 2">IAM M-71</strain>
    </source>
</reference>
<organism evidence="1 2">
    <name type="scientific">[Phormidium ambiguum] IAM M-71</name>
    <dbReference type="NCBI Taxonomy" id="454136"/>
    <lineage>
        <taxon>Bacteria</taxon>
        <taxon>Bacillati</taxon>
        <taxon>Cyanobacteriota</taxon>
        <taxon>Cyanophyceae</taxon>
        <taxon>Oscillatoriophycideae</taxon>
        <taxon>Aerosakkonematales</taxon>
        <taxon>Aerosakkonemataceae</taxon>
        <taxon>Floridanema</taxon>
    </lineage>
</organism>